<dbReference type="EMBL" id="PCXO01000005">
    <property type="protein sequence ID" value="PIR41479.1"/>
    <property type="molecule type" value="Genomic_DNA"/>
</dbReference>
<feature type="transmembrane region" description="Helical" evidence="1">
    <location>
        <begin position="37"/>
        <end position="61"/>
    </location>
</feature>
<protein>
    <submittedName>
        <fullName evidence="2">Uncharacterized protein</fullName>
    </submittedName>
</protein>
<dbReference type="Proteomes" id="UP000230232">
    <property type="component" value="Unassembled WGS sequence"/>
</dbReference>
<dbReference type="AlphaFoldDB" id="A0A2H0R4N0"/>
<comment type="caution">
    <text evidence="2">The sequence shown here is derived from an EMBL/GenBank/DDBJ whole genome shotgun (WGS) entry which is preliminary data.</text>
</comment>
<gene>
    <name evidence="2" type="ORF">COV31_01250</name>
</gene>
<proteinExistence type="predicted"/>
<evidence type="ECO:0000256" key="1">
    <source>
        <dbReference type="SAM" id="Phobius"/>
    </source>
</evidence>
<accession>A0A2H0R4N0</accession>
<evidence type="ECO:0000313" key="3">
    <source>
        <dbReference type="Proteomes" id="UP000230232"/>
    </source>
</evidence>
<reference evidence="2 3" key="1">
    <citation type="submission" date="2017-09" db="EMBL/GenBank/DDBJ databases">
        <title>Depth-based differentiation of microbial function through sediment-hosted aquifers and enrichment of novel symbionts in the deep terrestrial subsurface.</title>
        <authorList>
            <person name="Probst A.J."/>
            <person name="Ladd B."/>
            <person name="Jarett J.K."/>
            <person name="Geller-Mcgrath D.E."/>
            <person name="Sieber C.M."/>
            <person name="Emerson J.B."/>
            <person name="Anantharaman K."/>
            <person name="Thomas B.C."/>
            <person name="Malmstrom R."/>
            <person name="Stieglmeier M."/>
            <person name="Klingl A."/>
            <person name="Woyke T."/>
            <person name="Ryan C.M."/>
            <person name="Banfield J.F."/>
        </authorList>
    </citation>
    <scope>NUCLEOTIDE SEQUENCE [LARGE SCALE GENOMIC DNA]</scope>
    <source>
        <strain evidence="2">CG10_big_fil_rev_8_21_14_0_10_46_23</strain>
    </source>
</reference>
<evidence type="ECO:0000313" key="2">
    <source>
        <dbReference type="EMBL" id="PIR41479.1"/>
    </source>
</evidence>
<keyword evidence="1" id="KW-0472">Membrane</keyword>
<sequence>MFESSKNKIPLLSKRVKEALDDSLFIIFRDVFGKRRLGFLFAKIFVWGFAWCGMLQLQYYFTRQILNSPQPL</sequence>
<organism evidence="2 3">
    <name type="scientific">Candidatus Yanofskybacteria bacterium CG10_big_fil_rev_8_21_14_0_10_46_23</name>
    <dbReference type="NCBI Taxonomy" id="1975098"/>
    <lineage>
        <taxon>Bacteria</taxon>
        <taxon>Candidatus Yanofskyibacteriota</taxon>
    </lineage>
</organism>
<keyword evidence="1" id="KW-0812">Transmembrane</keyword>
<keyword evidence="1" id="KW-1133">Transmembrane helix</keyword>
<name>A0A2H0R4N0_9BACT</name>